<comment type="caution">
    <text evidence="4">The sequence shown here is derived from an EMBL/GenBank/DDBJ whole genome shotgun (WGS) entry which is preliminary data.</text>
</comment>
<proteinExistence type="predicted"/>
<dbReference type="SUPFAM" id="SSF55729">
    <property type="entry name" value="Acyl-CoA N-acyltransferases (Nat)"/>
    <property type="match status" value="1"/>
</dbReference>
<dbReference type="PANTHER" id="PTHR43877">
    <property type="entry name" value="AMINOALKYLPHOSPHONATE N-ACETYLTRANSFERASE-RELATED-RELATED"/>
    <property type="match status" value="1"/>
</dbReference>
<dbReference type="InterPro" id="IPR050832">
    <property type="entry name" value="Bact_Acetyltransf"/>
</dbReference>
<reference evidence="4 5" key="1">
    <citation type="submission" date="2017-10" db="EMBL/GenBank/DDBJ databases">
        <title>Whole genome sequencing of members of genus Pseudoxanthomonas.</title>
        <authorList>
            <person name="Kumar S."/>
            <person name="Bansal K."/>
            <person name="Kaur A."/>
            <person name="Patil P."/>
            <person name="Sharma S."/>
            <person name="Patil P.B."/>
        </authorList>
    </citation>
    <scope>NUCLEOTIDE SEQUENCE [LARGE SCALE GENOMIC DNA]</scope>
    <source>
        <strain evidence="4 5">DSM 17109</strain>
    </source>
</reference>
<name>A0ABQ6ZDG2_9GAMM</name>
<evidence type="ECO:0000259" key="3">
    <source>
        <dbReference type="PROSITE" id="PS51186"/>
    </source>
</evidence>
<keyword evidence="5" id="KW-1185">Reference proteome</keyword>
<dbReference type="CDD" id="cd04301">
    <property type="entry name" value="NAT_SF"/>
    <property type="match status" value="1"/>
</dbReference>
<accession>A0ABQ6ZDG2</accession>
<evidence type="ECO:0000313" key="5">
    <source>
        <dbReference type="Proteomes" id="UP000781710"/>
    </source>
</evidence>
<sequence>MRRAGCATAEMTAVVIRDARLDDAAEVARLCTLLAYPVDAGGMKERLATLLASPAHAVKVAGSSNGNGDLLGMVAAEWRLMIEFGHRAEITALIVDPRARRLGLGQRLVDAACDWIRDHGGCDVFVRSNILRPESHAFYPSTGFVLAKTQHVYVRALTSPNDA</sequence>
<dbReference type="Proteomes" id="UP000781710">
    <property type="component" value="Unassembled WGS sequence"/>
</dbReference>
<dbReference type="InterPro" id="IPR000182">
    <property type="entry name" value="GNAT_dom"/>
</dbReference>
<evidence type="ECO:0000256" key="1">
    <source>
        <dbReference type="ARBA" id="ARBA00022679"/>
    </source>
</evidence>
<gene>
    <name evidence="4" type="ORF">CSC78_16620</name>
</gene>
<evidence type="ECO:0000313" key="4">
    <source>
        <dbReference type="EMBL" id="KAF1723268.1"/>
    </source>
</evidence>
<evidence type="ECO:0000256" key="2">
    <source>
        <dbReference type="ARBA" id="ARBA00023315"/>
    </source>
</evidence>
<keyword evidence="2" id="KW-0012">Acyltransferase</keyword>
<dbReference type="InterPro" id="IPR016181">
    <property type="entry name" value="Acyl_CoA_acyltransferase"/>
</dbReference>
<keyword evidence="1" id="KW-0808">Transferase</keyword>
<protein>
    <submittedName>
        <fullName evidence="4">GNAT family N-acetyltransferase</fullName>
    </submittedName>
</protein>
<dbReference type="PROSITE" id="PS51186">
    <property type="entry name" value="GNAT"/>
    <property type="match status" value="1"/>
</dbReference>
<dbReference type="Pfam" id="PF00583">
    <property type="entry name" value="Acetyltransf_1"/>
    <property type="match status" value="1"/>
</dbReference>
<feature type="domain" description="N-acetyltransferase" evidence="3">
    <location>
        <begin position="14"/>
        <end position="163"/>
    </location>
</feature>
<organism evidence="4 5">
    <name type="scientific">Pseudoxanthomonas japonensis</name>
    <dbReference type="NCBI Taxonomy" id="69284"/>
    <lineage>
        <taxon>Bacteria</taxon>
        <taxon>Pseudomonadati</taxon>
        <taxon>Pseudomonadota</taxon>
        <taxon>Gammaproteobacteria</taxon>
        <taxon>Lysobacterales</taxon>
        <taxon>Lysobacteraceae</taxon>
        <taxon>Pseudoxanthomonas</taxon>
    </lineage>
</organism>
<dbReference type="Gene3D" id="3.40.630.30">
    <property type="match status" value="1"/>
</dbReference>
<dbReference type="EMBL" id="PDWW01000030">
    <property type="protein sequence ID" value="KAF1723268.1"/>
    <property type="molecule type" value="Genomic_DNA"/>
</dbReference>